<evidence type="ECO:0000313" key="3">
    <source>
        <dbReference type="Proteomes" id="UP000298049"/>
    </source>
</evidence>
<dbReference type="GO" id="GO:0004040">
    <property type="term" value="F:amidase activity"/>
    <property type="evidence" value="ECO:0007669"/>
    <property type="project" value="InterPro"/>
</dbReference>
<dbReference type="InterPro" id="IPR002901">
    <property type="entry name" value="MGlyc_endo_b_GlcNAc-like_dom"/>
</dbReference>
<feature type="domain" description="Mannosyl-glycoprotein endo-beta-N-acetylglucosamidase-like" evidence="1">
    <location>
        <begin position="105"/>
        <end position="238"/>
    </location>
</feature>
<dbReference type="Proteomes" id="UP000298049">
    <property type="component" value="Chromosome"/>
</dbReference>
<proteinExistence type="predicted"/>
<dbReference type="EMBL" id="CP031093">
    <property type="protein sequence ID" value="QCF27911.1"/>
    <property type="molecule type" value="Genomic_DNA"/>
</dbReference>
<evidence type="ECO:0000259" key="1">
    <source>
        <dbReference type="SMART" id="SM00047"/>
    </source>
</evidence>
<name>A0A4P7XL93_9ALTE</name>
<evidence type="ECO:0000313" key="2">
    <source>
        <dbReference type="EMBL" id="QCF27911.1"/>
    </source>
</evidence>
<protein>
    <submittedName>
        <fullName evidence="2">Bax protein</fullName>
    </submittedName>
</protein>
<keyword evidence="3" id="KW-1185">Reference proteome</keyword>
<reference evidence="2 3" key="1">
    <citation type="submission" date="2018-07" db="EMBL/GenBank/DDBJ databases">
        <title>Marsedoiliclastica nanhaica gen. nov. sp. nov., a novel marine hydrocarbonoclastic bacterium isolated from an in-situ enriched hydrocarbon-degrading consortium in deep-sea sediment.</title>
        <authorList>
            <person name="Dong C."/>
            <person name="Ma T."/>
            <person name="Liu R."/>
            <person name="Shao Z."/>
        </authorList>
    </citation>
    <scope>NUCLEOTIDE SEQUENCE [LARGE SCALE GENOMIC DNA]</scope>
    <source>
        <strain evidence="3">soil36-7</strain>
    </source>
</reference>
<dbReference type="OrthoDB" id="9788155at2"/>
<sequence length="284" mass="32091">MLGMSLAAGIGASRMYEGAMAKHQALASTTLRPLPDWIADPLPDFSGYADTEDRKAAFFDYLFPRIALANRQVLAQRRKVEALANKAELTDSDQTFLAEVAERLRIEPEIGSPEFFESIDRRLDIIPPSLVLAQAANESAWGTSRFAREGNNLFGQWCFSQGCGLVPLQRGDSARHEVADFETPFQSVRSYITNLNRHPSYQDLRAQRAKLRAQDRTPTGQALAPGLSAYSERGDEYIDEILNMMRYNDLDRYDERLQEWFEAGAENEDPYIMRTDPRSNLALD</sequence>
<dbReference type="PANTHER" id="PTHR40572:SF1">
    <property type="entry name" value="PROTEIN BAX"/>
    <property type="match status" value="1"/>
</dbReference>
<accession>A0A4P7XL93</accession>
<dbReference type="AlphaFoldDB" id="A0A4P7XL93"/>
<dbReference type="Gene3D" id="1.10.530.10">
    <property type="match status" value="1"/>
</dbReference>
<dbReference type="KEGG" id="hmi:soil367_11740"/>
<gene>
    <name evidence="2" type="ORF">soil367_11740</name>
</gene>
<organism evidence="2 3">
    <name type="scientific">Hydrocarboniclastica marina</name>
    <dbReference type="NCBI Taxonomy" id="2259620"/>
    <lineage>
        <taxon>Bacteria</taxon>
        <taxon>Pseudomonadati</taxon>
        <taxon>Pseudomonadota</taxon>
        <taxon>Gammaproteobacteria</taxon>
        <taxon>Alteromonadales</taxon>
        <taxon>Alteromonadaceae</taxon>
        <taxon>Hydrocarboniclastica</taxon>
    </lineage>
</organism>
<dbReference type="SMART" id="SM00047">
    <property type="entry name" value="LYZ2"/>
    <property type="match status" value="1"/>
</dbReference>
<dbReference type="PANTHER" id="PTHR40572">
    <property type="entry name" value="PROTEIN BAX"/>
    <property type="match status" value="1"/>
</dbReference>
<dbReference type="InterPro" id="IPR053195">
    <property type="entry name" value="Bax-like"/>
</dbReference>
<dbReference type="Pfam" id="PF01832">
    <property type="entry name" value="Glucosaminidase"/>
    <property type="match status" value="1"/>
</dbReference>